<protein>
    <submittedName>
        <fullName evidence="9">Lysosome membrane protein 2</fullName>
    </submittedName>
</protein>
<keyword evidence="4 8" id="KW-1133">Transmembrane helix</keyword>
<evidence type="ECO:0000313" key="9">
    <source>
        <dbReference type="EMBL" id="KAJ8028643.1"/>
    </source>
</evidence>
<feature type="transmembrane region" description="Helical" evidence="8">
    <location>
        <begin position="446"/>
        <end position="468"/>
    </location>
</feature>
<evidence type="ECO:0000256" key="8">
    <source>
        <dbReference type="SAM" id="Phobius"/>
    </source>
</evidence>
<dbReference type="GO" id="GO:0005044">
    <property type="term" value="F:scavenger receptor activity"/>
    <property type="evidence" value="ECO:0007669"/>
    <property type="project" value="InterPro"/>
</dbReference>
<dbReference type="PRINTS" id="PR01611">
    <property type="entry name" value="LIMPII"/>
</dbReference>
<comment type="subcellular location">
    <subcellularLocation>
        <location evidence="1">Membrane</location>
    </subcellularLocation>
</comment>
<evidence type="ECO:0000256" key="1">
    <source>
        <dbReference type="ARBA" id="ARBA00004370"/>
    </source>
</evidence>
<evidence type="ECO:0000256" key="2">
    <source>
        <dbReference type="ARBA" id="ARBA00010532"/>
    </source>
</evidence>
<evidence type="ECO:0000313" key="10">
    <source>
        <dbReference type="Proteomes" id="UP001152320"/>
    </source>
</evidence>
<organism evidence="9 10">
    <name type="scientific">Holothuria leucospilota</name>
    <name type="common">Black long sea cucumber</name>
    <name type="synonym">Mertensiothuria leucospilota</name>
    <dbReference type="NCBI Taxonomy" id="206669"/>
    <lineage>
        <taxon>Eukaryota</taxon>
        <taxon>Metazoa</taxon>
        <taxon>Echinodermata</taxon>
        <taxon>Eleutherozoa</taxon>
        <taxon>Echinozoa</taxon>
        <taxon>Holothuroidea</taxon>
        <taxon>Aspidochirotacea</taxon>
        <taxon>Aspidochirotida</taxon>
        <taxon>Holothuriidae</taxon>
        <taxon>Holothuria</taxon>
    </lineage>
</organism>
<comment type="similarity">
    <text evidence="2">Belongs to the CD36 family.</text>
</comment>
<evidence type="ECO:0000256" key="3">
    <source>
        <dbReference type="ARBA" id="ARBA00022692"/>
    </source>
</evidence>
<reference evidence="9" key="1">
    <citation type="submission" date="2021-10" db="EMBL/GenBank/DDBJ databases">
        <title>Tropical sea cucumber genome reveals ecological adaptation and Cuvierian tubules defense mechanism.</title>
        <authorList>
            <person name="Chen T."/>
        </authorList>
    </citation>
    <scope>NUCLEOTIDE SEQUENCE</scope>
    <source>
        <strain evidence="9">Nanhai2018</strain>
        <tissue evidence="9">Muscle</tissue>
    </source>
</reference>
<dbReference type="InterPro" id="IPR005429">
    <property type="entry name" value="LimpII"/>
</dbReference>
<evidence type="ECO:0000256" key="4">
    <source>
        <dbReference type="ARBA" id="ARBA00022989"/>
    </source>
</evidence>
<dbReference type="Pfam" id="PF01130">
    <property type="entry name" value="CD36"/>
    <property type="match status" value="1"/>
</dbReference>
<dbReference type="EMBL" id="JAIZAY010000015">
    <property type="protein sequence ID" value="KAJ8028643.1"/>
    <property type="molecule type" value="Genomic_DNA"/>
</dbReference>
<dbReference type="InterPro" id="IPR002159">
    <property type="entry name" value="CD36_fam"/>
</dbReference>
<comment type="caution">
    <text evidence="9">The sequence shown here is derived from an EMBL/GenBank/DDBJ whole genome shotgun (WGS) entry which is preliminary data.</text>
</comment>
<dbReference type="AlphaFoldDB" id="A0A9Q1BL72"/>
<keyword evidence="3 8" id="KW-0812">Transmembrane</keyword>
<keyword evidence="10" id="KW-1185">Reference proteome</keyword>
<dbReference type="Proteomes" id="UP001152320">
    <property type="component" value="Chromosome 15"/>
</dbReference>
<keyword evidence="5 8" id="KW-0472">Membrane</keyword>
<accession>A0A9Q1BL72</accession>
<proteinExistence type="inferred from homology"/>
<feature type="region of interest" description="Disordered" evidence="7">
    <location>
        <begin position="483"/>
        <end position="503"/>
    </location>
</feature>
<gene>
    <name evidence="9" type="ORF">HOLleu_30941</name>
</gene>
<sequence length="503" mass="56761">MNRNVCLIVALCLSVLSIVVGIVILVVAPSVIHDITKSNIVLSNQGIGYGFWKEPPFPIKMQFWVWNLTNPDEVMKGDKPKLQQIGPYTYRETRPKTEIKFSADNVTVSYISPQSYVFDRNESVGDPKEENFTTINVPYITAVNQASFWGFFERIGVQLIAKQTHSKVFDSFRVYDFIWGYTDPLLVELEKIKPEAVPTTFFGIFADRNNSHDGVYIVGTGKDDPTQTNVIQTFNGMKYLPYWSTPESNMINGTDGTYNPPFLDKTLPGYVFSSDICRSIKSEYERDTTLQGITAYRYIGPPSDFESAGKNPDNLGFCTPDASHCLPGGLLNVSNCQKNAPVVMSLPHFLYTDPVVLEMISEGLSPNKEEHETFFDIEPQTGAPLRINKRLQINVHVKTYKHFLDWKHLPEVCLPTVWINESSCITDEHGSEFRWLTLYPNVITTIVGWGLIGIGIIVIILAVSLYFIKERRVSTRSRNGSTVINNAEQESPDERTHLLGNNS</sequence>
<keyword evidence="6" id="KW-0325">Glycoprotein</keyword>
<dbReference type="PANTHER" id="PTHR11923">
    <property type="entry name" value="SCAVENGER RECEPTOR CLASS B TYPE-1 SR-B1"/>
    <property type="match status" value="1"/>
</dbReference>
<dbReference type="GO" id="GO:0005764">
    <property type="term" value="C:lysosome"/>
    <property type="evidence" value="ECO:0007669"/>
    <property type="project" value="InterPro"/>
</dbReference>
<dbReference type="OrthoDB" id="18585at2759"/>
<name>A0A9Q1BL72_HOLLE</name>
<evidence type="ECO:0000256" key="7">
    <source>
        <dbReference type="SAM" id="MobiDB-lite"/>
    </source>
</evidence>
<evidence type="ECO:0000256" key="6">
    <source>
        <dbReference type="ARBA" id="ARBA00023180"/>
    </source>
</evidence>
<dbReference type="PANTHER" id="PTHR11923:SF51">
    <property type="entry name" value="LYSOSOME MEMBRANE PROTEIN 2"/>
    <property type="match status" value="1"/>
</dbReference>
<evidence type="ECO:0000256" key="5">
    <source>
        <dbReference type="ARBA" id="ARBA00023136"/>
    </source>
</evidence>
<dbReference type="PRINTS" id="PR01609">
    <property type="entry name" value="CD36FAMILY"/>
</dbReference>
<dbReference type="GO" id="GO:0016020">
    <property type="term" value="C:membrane"/>
    <property type="evidence" value="ECO:0007669"/>
    <property type="project" value="UniProtKB-SubCell"/>
</dbReference>